<feature type="domain" description="Glycosyltransferase 2-like" evidence="1">
    <location>
        <begin position="4"/>
        <end position="127"/>
    </location>
</feature>
<dbReference type="Pfam" id="PF00535">
    <property type="entry name" value="Glycos_transf_2"/>
    <property type="match status" value="1"/>
</dbReference>
<dbReference type="GO" id="GO:0016758">
    <property type="term" value="F:hexosyltransferase activity"/>
    <property type="evidence" value="ECO:0007669"/>
    <property type="project" value="UniProtKB-ARBA"/>
</dbReference>
<sequence>MKVSIVTISYNQAQFLEQAILSVINQDYSNIEYIVVDPGSTDGSRDIIEMYRNRISKLVLEKDAGAADGLNKGFAYATGDVFGFLNSDDELLPNALSKIATFFNANPRVDIVAGCGYFTNSEGAQLRRIVSSKVTPWLYVHGGVSLFQQGTFFRASKFREIGGFNIENKTCWDGELFLDMALAGARFATIGDDLAHFRLHAGGITGSGRLEDKFRKDTARLFIKAAGRQRNCFDAVQDVAARVAKGLVDPKYFLRRVPLISKLMKRVGIF</sequence>
<keyword evidence="3" id="KW-1185">Reference proteome</keyword>
<dbReference type="EMBL" id="CP002159">
    <property type="protein sequence ID" value="ADL55309.1"/>
    <property type="molecule type" value="Genomic_DNA"/>
</dbReference>
<gene>
    <name evidence="2" type="ordered locus">Galf_1282</name>
</gene>
<evidence type="ECO:0000313" key="3">
    <source>
        <dbReference type="Proteomes" id="UP000001235"/>
    </source>
</evidence>
<dbReference type="STRING" id="395494.Galf_1282"/>
<dbReference type="RefSeq" id="WP_013293248.1">
    <property type="nucleotide sequence ID" value="NC_014394.1"/>
</dbReference>
<reference evidence="2 3" key="1">
    <citation type="submission" date="2010-08" db="EMBL/GenBank/DDBJ databases">
        <title>Complete sequence of Gallionella capsiferriformans ES-2.</title>
        <authorList>
            <consortium name="US DOE Joint Genome Institute"/>
            <person name="Lucas S."/>
            <person name="Copeland A."/>
            <person name="Lapidus A."/>
            <person name="Cheng J.-F."/>
            <person name="Bruce D."/>
            <person name="Goodwin L."/>
            <person name="Pitluck S."/>
            <person name="Chertkov O."/>
            <person name="Davenport K.W."/>
            <person name="Detter J.C."/>
            <person name="Han C."/>
            <person name="Tapia R."/>
            <person name="Land M."/>
            <person name="Hauser L."/>
            <person name="Chang Y.-J."/>
            <person name="Jeffries C."/>
            <person name="Kyrpides N."/>
            <person name="Ivanova N."/>
            <person name="Mikhailova N."/>
            <person name="Shelobolina E.S."/>
            <person name="Picardal F."/>
            <person name="Roden E."/>
            <person name="Emerson D."/>
            <person name="Woyke T."/>
        </authorList>
    </citation>
    <scope>NUCLEOTIDE SEQUENCE [LARGE SCALE GENOMIC DNA]</scope>
    <source>
        <strain evidence="2 3">ES-2</strain>
    </source>
</reference>
<dbReference type="Proteomes" id="UP000001235">
    <property type="component" value="Chromosome"/>
</dbReference>
<dbReference type="AlphaFoldDB" id="D9SFL2"/>
<dbReference type="PANTHER" id="PTHR22916:SF65">
    <property type="entry name" value="SLR1065 PROTEIN"/>
    <property type="match status" value="1"/>
</dbReference>
<proteinExistence type="predicted"/>
<dbReference type="Gene3D" id="3.90.550.10">
    <property type="entry name" value="Spore Coat Polysaccharide Biosynthesis Protein SpsA, Chain A"/>
    <property type="match status" value="1"/>
</dbReference>
<dbReference type="eggNOG" id="COG1215">
    <property type="taxonomic scope" value="Bacteria"/>
</dbReference>
<evidence type="ECO:0000313" key="2">
    <source>
        <dbReference type="EMBL" id="ADL55309.1"/>
    </source>
</evidence>
<accession>D9SFL2</accession>
<dbReference type="SUPFAM" id="SSF53448">
    <property type="entry name" value="Nucleotide-diphospho-sugar transferases"/>
    <property type="match status" value="1"/>
</dbReference>
<dbReference type="HOGENOM" id="CLU_025996_21_0_4"/>
<dbReference type="InterPro" id="IPR029044">
    <property type="entry name" value="Nucleotide-diphossugar_trans"/>
</dbReference>
<keyword evidence="2" id="KW-0808">Transferase</keyword>
<dbReference type="InterPro" id="IPR001173">
    <property type="entry name" value="Glyco_trans_2-like"/>
</dbReference>
<dbReference type="CDD" id="cd06433">
    <property type="entry name" value="GT_2_WfgS_like"/>
    <property type="match status" value="1"/>
</dbReference>
<name>D9SFL2_GALCS</name>
<dbReference type="CAZy" id="GT2">
    <property type="family name" value="Glycosyltransferase Family 2"/>
</dbReference>
<dbReference type="PANTHER" id="PTHR22916">
    <property type="entry name" value="GLYCOSYLTRANSFERASE"/>
    <property type="match status" value="1"/>
</dbReference>
<organism evidence="2 3">
    <name type="scientific">Gallionella capsiferriformans (strain ES-2)</name>
    <name type="common">Gallionella ferruginea capsiferriformans (strain ES-2)</name>
    <dbReference type="NCBI Taxonomy" id="395494"/>
    <lineage>
        <taxon>Bacteria</taxon>
        <taxon>Pseudomonadati</taxon>
        <taxon>Pseudomonadota</taxon>
        <taxon>Betaproteobacteria</taxon>
        <taxon>Nitrosomonadales</taxon>
        <taxon>Gallionellaceae</taxon>
        <taxon>Gallionella</taxon>
    </lineage>
</organism>
<evidence type="ECO:0000259" key="1">
    <source>
        <dbReference type="Pfam" id="PF00535"/>
    </source>
</evidence>
<dbReference type="OrthoDB" id="433681at2"/>
<protein>
    <submittedName>
        <fullName evidence="2">Glycosyl transferase family 2</fullName>
    </submittedName>
</protein>
<dbReference type="KEGG" id="gca:Galf_1282"/>